<accession>A0A8S9NMJ5</accession>
<dbReference type="EMBL" id="QGKX02001621">
    <property type="protein sequence ID" value="KAF3502848.1"/>
    <property type="molecule type" value="Genomic_DNA"/>
</dbReference>
<dbReference type="PANTHER" id="PTHR45089">
    <property type="entry name" value="DNAJ HEAT SHOCK AMINO-TERMINAL DOMAIN PROTEIN-RELATED"/>
    <property type="match status" value="1"/>
</dbReference>
<reference evidence="1" key="1">
    <citation type="submission" date="2019-12" db="EMBL/GenBank/DDBJ databases">
        <title>Genome sequencing and annotation of Brassica cretica.</title>
        <authorList>
            <person name="Studholme D.J."/>
            <person name="Sarris P."/>
        </authorList>
    </citation>
    <scope>NUCLEOTIDE SEQUENCE</scope>
    <source>
        <strain evidence="1">PFS-109/04</strain>
        <tissue evidence="1">Leaf</tissue>
    </source>
</reference>
<dbReference type="Proteomes" id="UP000712600">
    <property type="component" value="Unassembled WGS sequence"/>
</dbReference>
<gene>
    <name evidence="1" type="ORF">F2Q69_00044524</name>
</gene>
<dbReference type="AlphaFoldDB" id="A0A8S9NMJ5"/>
<comment type="caution">
    <text evidence="1">The sequence shown here is derived from an EMBL/GenBank/DDBJ whole genome shotgun (WGS) entry which is preliminary data.</text>
</comment>
<name>A0A8S9NMJ5_BRACR</name>
<proteinExistence type="predicted"/>
<sequence length="275" mass="30922">MPTWFSPSRRDPTVMRENETYNFVLSMVRDKYKLDRLLLLDVPVLLTYDFPEWEKEPEGEEEYGSDSDRHLHLVVEVVPWRGSVRTTDVNVYDEQVLMENCTPEEMGKIGMASAAIARDLEVDKIPVQGCLSGSSEDPCSLVAMGDMPHAVEGMIRLAEVPDMVASEVQPGNGFDKGKGKMVDAGVLQDSQGARAYEGSSQLHGSWPSSTRLHEYKYEFVEISSEYAEELPITIAFLREVKGFARKERNCVPVGSYELDTAALPQMIEDGEEEDW</sequence>
<organism evidence="1 2">
    <name type="scientific">Brassica cretica</name>
    <name type="common">Mustard</name>
    <dbReference type="NCBI Taxonomy" id="69181"/>
    <lineage>
        <taxon>Eukaryota</taxon>
        <taxon>Viridiplantae</taxon>
        <taxon>Streptophyta</taxon>
        <taxon>Embryophyta</taxon>
        <taxon>Tracheophyta</taxon>
        <taxon>Spermatophyta</taxon>
        <taxon>Magnoliopsida</taxon>
        <taxon>eudicotyledons</taxon>
        <taxon>Gunneridae</taxon>
        <taxon>Pentapetalae</taxon>
        <taxon>rosids</taxon>
        <taxon>malvids</taxon>
        <taxon>Brassicales</taxon>
        <taxon>Brassicaceae</taxon>
        <taxon>Brassiceae</taxon>
        <taxon>Brassica</taxon>
    </lineage>
</organism>
<evidence type="ECO:0000313" key="2">
    <source>
        <dbReference type="Proteomes" id="UP000712600"/>
    </source>
</evidence>
<dbReference type="PANTHER" id="PTHR45089:SF24">
    <property type="entry name" value="DNAJ HEAT SHOCK N-TERMINAL DOMAIN-CONTAINING PROTEIN"/>
    <property type="match status" value="1"/>
</dbReference>
<evidence type="ECO:0000313" key="1">
    <source>
        <dbReference type="EMBL" id="KAF3502848.1"/>
    </source>
</evidence>
<protein>
    <submittedName>
        <fullName evidence="1">Uncharacterized protein</fullName>
    </submittedName>
</protein>